<name>A0A1J1HRR8_9DIPT</name>
<organism evidence="1 2">
    <name type="scientific">Clunio marinus</name>
    <dbReference type="NCBI Taxonomy" id="568069"/>
    <lineage>
        <taxon>Eukaryota</taxon>
        <taxon>Metazoa</taxon>
        <taxon>Ecdysozoa</taxon>
        <taxon>Arthropoda</taxon>
        <taxon>Hexapoda</taxon>
        <taxon>Insecta</taxon>
        <taxon>Pterygota</taxon>
        <taxon>Neoptera</taxon>
        <taxon>Endopterygota</taxon>
        <taxon>Diptera</taxon>
        <taxon>Nematocera</taxon>
        <taxon>Chironomoidea</taxon>
        <taxon>Chironomidae</taxon>
        <taxon>Clunio</taxon>
    </lineage>
</organism>
<dbReference type="AlphaFoldDB" id="A0A1J1HRR8"/>
<dbReference type="Proteomes" id="UP000183832">
    <property type="component" value="Unassembled WGS sequence"/>
</dbReference>
<evidence type="ECO:0000313" key="1">
    <source>
        <dbReference type="EMBL" id="CRK90084.1"/>
    </source>
</evidence>
<dbReference type="EMBL" id="CVRI01000015">
    <property type="protein sequence ID" value="CRK90084.1"/>
    <property type="molecule type" value="Genomic_DNA"/>
</dbReference>
<protein>
    <submittedName>
        <fullName evidence="1">CLUMA_CG003802, isoform A</fullName>
    </submittedName>
</protein>
<sequence length="69" mass="8361">MNINLLFLKNLENVVKIFKNSKVMSRQMKTRNTITEITNIWRFFFYLKINIRVEMNEALLPKAHEKAQF</sequence>
<gene>
    <name evidence="1" type="ORF">CLUMA_CG003802</name>
</gene>
<evidence type="ECO:0000313" key="2">
    <source>
        <dbReference type="Proteomes" id="UP000183832"/>
    </source>
</evidence>
<proteinExistence type="predicted"/>
<keyword evidence="2" id="KW-1185">Reference proteome</keyword>
<accession>A0A1J1HRR8</accession>
<reference evidence="1 2" key="1">
    <citation type="submission" date="2015-04" db="EMBL/GenBank/DDBJ databases">
        <authorList>
            <person name="Syromyatnikov M.Y."/>
            <person name="Popov V.N."/>
        </authorList>
    </citation>
    <scope>NUCLEOTIDE SEQUENCE [LARGE SCALE GENOMIC DNA]</scope>
</reference>